<evidence type="ECO:0000256" key="7">
    <source>
        <dbReference type="SAM" id="Phobius"/>
    </source>
</evidence>
<evidence type="ECO:0000256" key="2">
    <source>
        <dbReference type="ARBA" id="ARBA00004394"/>
    </source>
</evidence>
<evidence type="ECO:0000313" key="8">
    <source>
        <dbReference type="EMBL" id="QDZ25738.1"/>
    </source>
</evidence>
<dbReference type="GO" id="GO:0006829">
    <property type="term" value="P:zinc ion transport"/>
    <property type="evidence" value="ECO:0007669"/>
    <property type="project" value="InterPro"/>
</dbReference>
<feature type="transmembrane region" description="Helical" evidence="7">
    <location>
        <begin position="41"/>
        <end position="61"/>
    </location>
</feature>
<sequence length="326" mass="34617">MLDVGRVEDSGWGWVLTCSSLIFVSAIVAGLLPLTLVKVKSIHRITAFGSGLCIGASLALMTPEGFHLLMDAHEKHGLNPGFGGVFLTLGVVTFFVFESMVSTEGHGACGLDGAKNRVGSRQGGRSPRGSFSVECGIKPATMDGSSEPLVDSNLGDSNNTREKKEKFYRRNFKGVATMAVMISHAVADGLVMGSVAATGQQEMNIVVAFAMIAHKVPASFSLATFLVALKWPSSSVVKNMLMFSLSSPLSAILFYSLKYAISASSFDQMLSLVMLFSAGSILYVGFFHMYPEALEASEGKDARSTVIYLVASGAICASMFGFLPDD</sequence>
<dbReference type="InterPro" id="IPR003689">
    <property type="entry name" value="ZIP"/>
</dbReference>
<feature type="transmembrane region" description="Helical" evidence="7">
    <location>
        <begin position="240"/>
        <end position="257"/>
    </location>
</feature>
<organism evidence="8 9">
    <name type="scientific">Chloropicon primus</name>
    <dbReference type="NCBI Taxonomy" id="1764295"/>
    <lineage>
        <taxon>Eukaryota</taxon>
        <taxon>Viridiplantae</taxon>
        <taxon>Chlorophyta</taxon>
        <taxon>Chloropicophyceae</taxon>
        <taxon>Chloropicales</taxon>
        <taxon>Chloropicaceae</taxon>
        <taxon>Chloropicon</taxon>
    </lineage>
</organism>
<dbReference type="PANTHER" id="PTHR16133">
    <property type="entry name" value="SOLUTE CARRIER FAMILY 39 ZINC TRANSPORTER , MEMBER 9-RELATED"/>
    <property type="match status" value="1"/>
</dbReference>
<dbReference type="OrthoDB" id="512333at2759"/>
<evidence type="ECO:0008006" key="10">
    <source>
        <dbReference type="Google" id="ProtNLM"/>
    </source>
</evidence>
<dbReference type="GO" id="GO:0000139">
    <property type="term" value="C:Golgi membrane"/>
    <property type="evidence" value="ECO:0007669"/>
    <property type="project" value="UniProtKB-SubCell"/>
</dbReference>
<feature type="transmembrane region" description="Helical" evidence="7">
    <location>
        <begin position="174"/>
        <end position="197"/>
    </location>
</feature>
<proteinExistence type="predicted"/>
<reference evidence="8 9" key="1">
    <citation type="submission" date="2018-07" db="EMBL/GenBank/DDBJ databases">
        <title>The complete nuclear genome of the prasinophyte Chloropicon primus (CCMP1205).</title>
        <authorList>
            <person name="Pombert J.-F."/>
            <person name="Otis C."/>
            <person name="Turmel M."/>
            <person name="Lemieux C."/>
        </authorList>
    </citation>
    <scope>NUCLEOTIDE SEQUENCE [LARGE SCALE GENOMIC DNA]</scope>
    <source>
        <strain evidence="8 9">CCMP1205</strain>
    </source>
</reference>
<dbReference type="Proteomes" id="UP000316726">
    <property type="component" value="Chromosome 18"/>
</dbReference>
<feature type="transmembrane region" description="Helical" evidence="7">
    <location>
        <begin position="203"/>
        <end position="228"/>
    </location>
</feature>
<feature type="transmembrane region" description="Helical" evidence="7">
    <location>
        <begin position="81"/>
        <end position="97"/>
    </location>
</feature>
<dbReference type="InterPro" id="IPR045891">
    <property type="entry name" value="ZIP9"/>
</dbReference>
<dbReference type="EMBL" id="CP031051">
    <property type="protein sequence ID" value="QDZ25738.1"/>
    <property type="molecule type" value="Genomic_DNA"/>
</dbReference>
<feature type="transmembrane region" description="Helical" evidence="7">
    <location>
        <begin position="12"/>
        <end position="34"/>
    </location>
</feature>
<dbReference type="AlphaFoldDB" id="A0A5B8MY80"/>
<dbReference type="GO" id="GO:0046873">
    <property type="term" value="F:metal ion transmembrane transporter activity"/>
    <property type="evidence" value="ECO:0007669"/>
    <property type="project" value="InterPro"/>
</dbReference>
<protein>
    <recommendedName>
        <fullName evidence="10">Zinc/iron permease</fullName>
    </recommendedName>
</protein>
<keyword evidence="9" id="KW-1185">Reference proteome</keyword>
<evidence type="ECO:0000256" key="5">
    <source>
        <dbReference type="ARBA" id="ARBA00023034"/>
    </source>
</evidence>
<evidence type="ECO:0000256" key="1">
    <source>
        <dbReference type="ARBA" id="ARBA00004127"/>
    </source>
</evidence>
<keyword evidence="5" id="KW-0333">Golgi apparatus</keyword>
<keyword evidence="4 7" id="KW-1133">Transmembrane helix</keyword>
<feature type="transmembrane region" description="Helical" evidence="7">
    <location>
        <begin position="302"/>
        <end position="323"/>
    </location>
</feature>
<evidence type="ECO:0000256" key="6">
    <source>
        <dbReference type="ARBA" id="ARBA00023136"/>
    </source>
</evidence>
<feature type="transmembrane region" description="Helical" evidence="7">
    <location>
        <begin position="269"/>
        <end position="290"/>
    </location>
</feature>
<name>A0A5B8MY80_9CHLO</name>
<comment type="subcellular location">
    <subcellularLocation>
        <location evidence="1">Endomembrane system</location>
        <topology evidence="1">Multi-pass membrane protein</topology>
    </subcellularLocation>
    <subcellularLocation>
        <location evidence="2">Golgi apparatus membrane</location>
    </subcellularLocation>
</comment>
<keyword evidence="6 7" id="KW-0472">Membrane</keyword>
<gene>
    <name evidence="8" type="ORF">A3770_18p82560</name>
</gene>
<evidence type="ECO:0000256" key="4">
    <source>
        <dbReference type="ARBA" id="ARBA00022989"/>
    </source>
</evidence>
<keyword evidence="3 7" id="KW-0812">Transmembrane</keyword>
<dbReference type="Pfam" id="PF02535">
    <property type="entry name" value="Zip"/>
    <property type="match status" value="1"/>
</dbReference>
<dbReference type="PANTHER" id="PTHR16133:SF0">
    <property type="entry name" value="ZINC_IRON REGULATED TRANSPORTER-RELATED PROTEIN 102B, ISOFORM E"/>
    <property type="match status" value="1"/>
</dbReference>
<accession>A0A5B8MY80</accession>
<evidence type="ECO:0000313" key="9">
    <source>
        <dbReference type="Proteomes" id="UP000316726"/>
    </source>
</evidence>
<evidence type="ECO:0000256" key="3">
    <source>
        <dbReference type="ARBA" id="ARBA00022692"/>
    </source>
</evidence>